<name>A0ABT1SUT1_9FIRM</name>
<sequence>MPYIAIKAYPKDEETKKRAVEQIRDVLLKTWGCPEEAITISVEEFPPEDFNKKVREPEILPKLDKMMILDGKKQYK</sequence>
<dbReference type="SUPFAM" id="SSF55331">
    <property type="entry name" value="Tautomerase/MIF"/>
    <property type="match status" value="1"/>
</dbReference>
<evidence type="ECO:0000259" key="2">
    <source>
        <dbReference type="Pfam" id="PF01361"/>
    </source>
</evidence>
<feature type="domain" description="4-oxalocrotonate tautomerase-like" evidence="2">
    <location>
        <begin position="2"/>
        <end position="50"/>
    </location>
</feature>
<dbReference type="InterPro" id="IPR004370">
    <property type="entry name" value="4-OT-like_dom"/>
</dbReference>
<accession>A0ABT1SUT1</accession>
<organism evidence="3 4">
    <name type="scientific">Megasphaera massiliensis</name>
    <dbReference type="NCBI Taxonomy" id="1232428"/>
    <lineage>
        <taxon>Bacteria</taxon>
        <taxon>Bacillati</taxon>
        <taxon>Bacillota</taxon>
        <taxon>Negativicutes</taxon>
        <taxon>Veillonellales</taxon>
        <taxon>Veillonellaceae</taxon>
        <taxon>Megasphaera</taxon>
    </lineage>
</organism>
<keyword evidence="1" id="KW-0413">Isomerase</keyword>
<comment type="caution">
    <text evidence="3">The sequence shown here is derived from an EMBL/GenBank/DDBJ whole genome shotgun (WGS) entry which is preliminary data.</text>
</comment>
<dbReference type="EMBL" id="JANGEW010000025">
    <property type="protein sequence ID" value="MCQ5343480.1"/>
    <property type="molecule type" value="Genomic_DNA"/>
</dbReference>
<dbReference type="Proteomes" id="UP001206692">
    <property type="component" value="Unassembled WGS sequence"/>
</dbReference>
<dbReference type="RefSeq" id="WP_062413133.1">
    <property type="nucleotide sequence ID" value="NZ_JAJCIO010000028.1"/>
</dbReference>
<gene>
    <name evidence="3" type="ORF">NE675_10675</name>
</gene>
<evidence type="ECO:0000256" key="1">
    <source>
        <dbReference type="ARBA" id="ARBA00023235"/>
    </source>
</evidence>
<protein>
    <submittedName>
        <fullName evidence="3">Tautomerase family protein</fullName>
    </submittedName>
</protein>
<keyword evidence="4" id="KW-1185">Reference proteome</keyword>
<evidence type="ECO:0000313" key="4">
    <source>
        <dbReference type="Proteomes" id="UP001206692"/>
    </source>
</evidence>
<dbReference type="Pfam" id="PF01361">
    <property type="entry name" value="Tautomerase"/>
    <property type="match status" value="1"/>
</dbReference>
<dbReference type="InterPro" id="IPR014347">
    <property type="entry name" value="Tautomerase/MIF_sf"/>
</dbReference>
<proteinExistence type="predicted"/>
<evidence type="ECO:0000313" key="3">
    <source>
        <dbReference type="EMBL" id="MCQ5343480.1"/>
    </source>
</evidence>
<dbReference type="Gene3D" id="3.30.429.10">
    <property type="entry name" value="Macrophage Migration Inhibitory Factor"/>
    <property type="match status" value="1"/>
</dbReference>
<reference evidence="3 4" key="1">
    <citation type="submission" date="2022-06" db="EMBL/GenBank/DDBJ databases">
        <title>Isolation of gut microbiota from human fecal samples.</title>
        <authorList>
            <person name="Pamer E.G."/>
            <person name="Barat B."/>
            <person name="Waligurski E."/>
            <person name="Medina S."/>
            <person name="Paddock L."/>
            <person name="Mostad J."/>
        </authorList>
    </citation>
    <scope>NUCLEOTIDE SEQUENCE [LARGE SCALE GENOMIC DNA]</scope>
    <source>
        <strain evidence="3 4">DFI.1.1</strain>
    </source>
</reference>